<sequence>MSQVIMHRKDLKPGEVLCAYCTAKCCRYFALPIETPETWEDFDHIRWYMIHGRVSMFVDEETWYLMVHADCEHLQKDQRCGNYEERPNICRTYTTKNCEYDDDACYEKLFETAEQIWEYAEAILPPKERKKANKTLGLPILAGV</sequence>
<proteinExistence type="predicted"/>
<protein>
    <recommendedName>
        <fullName evidence="2">Fe-S-cluster oxidoreductase</fullName>
    </recommendedName>
</protein>
<dbReference type="InterPro" id="IPR005358">
    <property type="entry name" value="Puta_zinc/iron-chelating_dom"/>
</dbReference>
<dbReference type="AlphaFoldDB" id="A0A3B1DKS6"/>
<evidence type="ECO:0008006" key="2">
    <source>
        <dbReference type="Google" id="ProtNLM"/>
    </source>
</evidence>
<dbReference type="EMBL" id="UOGL01000530">
    <property type="protein sequence ID" value="VAX41312.1"/>
    <property type="molecule type" value="Genomic_DNA"/>
</dbReference>
<organism evidence="1">
    <name type="scientific">hydrothermal vent metagenome</name>
    <dbReference type="NCBI Taxonomy" id="652676"/>
    <lineage>
        <taxon>unclassified sequences</taxon>
        <taxon>metagenomes</taxon>
        <taxon>ecological metagenomes</taxon>
    </lineage>
</organism>
<gene>
    <name evidence="1" type="ORF">MNBD_PLANCTO02-929</name>
</gene>
<name>A0A3B1DKS6_9ZZZZ</name>
<accession>A0A3B1DKS6</accession>
<evidence type="ECO:0000313" key="1">
    <source>
        <dbReference type="EMBL" id="VAX41312.1"/>
    </source>
</evidence>
<reference evidence="1" key="1">
    <citation type="submission" date="2018-06" db="EMBL/GenBank/DDBJ databases">
        <authorList>
            <person name="Zhirakovskaya E."/>
        </authorList>
    </citation>
    <scope>NUCLEOTIDE SEQUENCE</scope>
</reference>
<dbReference type="Pfam" id="PF03692">
    <property type="entry name" value="CxxCxxCC"/>
    <property type="match status" value="1"/>
</dbReference>